<dbReference type="Proteomes" id="UP000321306">
    <property type="component" value="Unassembled WGS sequence"/>
</dbReference>
<protein>
    <submittedName>
        <fullName evidence="1">Uncharacterized protein</fullName>
    </submittedName>
</protein>
<sequence>MQYIADSFRPDWTLGADTTNLEAMYRAYLTIGIAANVLKKKAVAQEMYFKALQMADVLGDPHSRLVVLYETAYMHMVNDDLQAARSLYFQVAQASQPNSMLQVNSLSFASILSWLLGDVPEQLPEWARVTLVALHMGRVPAVDAPAAFSLPRVAQAFRLLRRLGREFNLNLPSHHVRDHRLKRAQLLEDLQRVVGSSKGRGITWFMLKAATALALSMNHDLEAMNELRTGLDASASGISLINMVFFATAIQIYANLPALERGEEFQNAYKTLLQQYSALKDYQRAFLLWWMRDFTPVTLYLLSEKHPDLEPYLREFIVVHETQAVHAGKVLKRYPRRSMAQYALELLQGNPMPSEVRYTSTRHKTALETLGNPHVIYSPVVQALKANIK</sequence>
<evidence type="ECO:0000313" key="2">
    <source>
        <dbReference type="Proteomes" id="UP000321306"/>
    </source>
</evidence>
<keyword evidence="2" id="KW-1185">Reference proteome</keyword>
<evidence type="ECO:0000313" key="1">
    <source>
        <dbReference type="EMBL" id="GEM49708.1"/>
    </source>
</evidence>
<dbReference type="AlphaFoldDB" id="A0A511NB09"/>
<dbReference type="EMBL" id="BJXB01000041">
    <property type="protein sequence ID" value="GEM49708.1"/>
    <property type="molecule type" value="Genomic_DNA"/>
</dbReference>
<comment type="caution">
    <text evidence="1">The sequence shown here is derived from an EMBL/GenBank/DDBJ whole genome shotgun (WGS) entry which is preliminary data.</text>
</comment>
<organism evidence="1 2">
    <name type="scientific">Deinococcus cellulosilyticus (strain DSM 18568 / NBRC 106333 / KACC 11606 / 5516J-15)</name>
    <dbReference type="NCBI Taxonomy" id="1223518"/>
    <lineage>
        <taxon>Bacteria</taxon>
        <taxon>Thermotogati</taxon>
        <taxon>Deinococcota</taxon>
        <taxon>Deinococci</taxon>
        <taxon>Deinococcales</taxon>
        <taxon>Deinococcaceae</taxon>
        <taxon>Deinococcus</taxon>
    </lineage>
</organism>
<proteinExistence type="predicted"/>
<accession>A0A511NB09</accession>
<gene>
    <name evidence="1" type="ORF">DC3_53430</name>
</gene>
<name>A0A511NB09_DEIC1</name>
<reference evidence="1 2" key="1">
    <citation type="submission" date="2019-07" db="EMBL/GenBank/DDBJ databases">
        <title>Whole genome shotgun sequence of Deinococcus cellulosilyticus NBRC 106333.</title>
        <authorList>
            <person name="Hosoyama A."/>
            <person name="Uohara A."/>
            <person name="Ohji S."/>
            <person name="Ichikawa N."/>
        </authorList>
    </citation>
    <scope>NUCLEOTIDE SEQUENCE [LARGE SCALE GENOMIC DNA]</scope>
    <source>
        <strain evidence="1 2">NBRC 106333</strain>
    </source>
</reference>